<proteinExistence type="predicted"/>
<name>A0A392VAN5_9FABA</name>
<organism evidence="1 2">
    <name type="scientific">Trifolium medium</name>
    <dbReference type="NCBI Taxonomy" id="97028"/>
    <lineage>
        <taxon>Eukaryota</taxon>
        <taxon>Viridiplantae</taxon>
        <taxon>Streptophyta</taxon>
        <taxon>Embryophyta</taxon>
        <taxon>Tracheophyta</taxon>
        <taxon>Spermatophyta</taxon>
        <taxon>Magnoliopsida</taxon>
        <taxon>eudicotyledons</taxon>
        <taxon>Gunneridae</taxon>
        <taxon>Pentapetalae</taxon>
        <taxon>rosids</taxon>
        <taxon>fabids</taxon>
        <taxon>Fabales</taxon>
        <taxon>Fabaceae</taxon>
        <taxon>Papilionoideae</taxon>
        <taxon>50 kb inversion clade</taxon>
        <taxon>NPAAA clade</taxon>
        <taxon>Hologalegina</taxon>
        <taxon>IRL clade</taxon>
        <taxon>Trifolieae</taxon>
        <taxon>Trifolium</taxon>
    </lineage>
</organism>
<feature type="non-terminal residue" evidence="1">
    <location>
        <position position="14"/>
    </location>
</feature>
<dbReference type="EMBL" id="LXQA011078283">
    <property type="protein sequence ID" value="MCI83915.1"/>
    <property type="molecule type" value="Genomic_DNA"/>
</dbReference>
<comment type="caution">
    <text evidence="1">The sequence shown here is derived from an EMBL/GenBank/DDBJ whole genome shotgun (WGS) entry which is preliminary data.</text>
</comment>
<evidence type="ECO:0000313" key="2">
    <source>
        <dbReference type="Proteomes" id="UP000265520"/>
    </source>
</evidence>
<accession>A0A392VAN5</accession>
<evidence type="ECO:0000313" key="1">
    <source>
        <dbReference type="EMBL" id="MCI83915.1"/>
    </source>
</evidence>
<keyword evidence="2" id="KW-1185">Reference proteome</keyword>
<protein>
    <submittedName>
        <fullName evidence="1">Uncharacterized protein</fullName>
    </submittedName>
</protein>
<dbReference type="Proteomes" id="UP000265520">
    <property type="component" value="Unassembled WGS sequence"/>
</dbReference>
<sequence>MSGTPDPAASSKGT</sequence>
<reference evidence="1 2" key="1">
    <citation type="journal article" date="2018" name="Front. Plant Sci.">
        <title>Red Clover (Trifolium pratense) and Zigzag Clover (T. medium) - A Picture of Genomic Similarities and Differences.</title>
        <authorList>
            <person name="Dluhosova J."/>
            <person name="Istvanek J."/>
            <person name="Nedelnik J."/>
            <person name="Repkova J."/>
        </authorList>
    </citation>
    <scope>NUCLEOTIDE SEQUENCE [LARGE SCALE GENOMIC DNA]</scope>
    <source>
        <strain evidence="2">cv. 10/8</strain>
        <tissue evidence="1">Leaf</tissue>
    </source>
</reference>